<reference evidence="2 3" key="1">
    <citation type="submission" date="2021-10" db="EMBL/GenBank/DDBJ databases">
        <title>Collection of gut derived symbiotic bacterial strains cultured from healthy donors.</title>
        <authorList>
            <person name="Lin H."/>
            <person name="Littmann E."/>
            <person name="Claire K."/>
            <person name="Pamer E."/>
        </authorList>
    </citation>
    <scope>NUCLEOTIDE SEQUENCE [LARGE SCALE GENOMIC DNA]</scope>
    <source>
        <strain evidence="2 3">MSK.17.68</strain>
    </source>
</reference>
<dbReference type="EMBL" id="JAJBMB010000001">
    <property type="protein sequence ID" value="MCB5444640.1"/>
    <property type="molecule type" value="Genomic_DNA"/>
</dbReference>
<name>A0ABS8CT55_9FIRM</name>
<keyword evidence="3" id="KW-1185">Reference proteome</keyword>
<evidence type="ECO:0000313" key="2">
    <source>
        <dbReference type="EMBL" id="MCB5444640.1"/>
    </source>
</evidence>
<comment type="caution">
    <text evidence="2">The sequence shown here is derived from an EMBL/GenBank/DDBJ whole genome shotgun (WGS) entry which is preliminary data.</text>
</comment>
<keyword evidence="1" id="KW-0175">Coiled coil</keyword>
<evidence type="ECO:0000313" key="3">
    <source>
        <dbReference type="Proteomes" id="UP001299409"/>
    </source>
</evidence>
<feature type="coiled-coil region" evidence="1">
    <location>
        <begin position="34"/>
        <end position="95"/>
    </location>
</feature>
<proteinExistence type="predicted"/>
<dbReference type="Proteomes" id="UP001299409">
    <property type="component" value="Unassembled WGS sequence"/>
</dbReference>
<evidence type="ECO:0008006" key="4">
    <source>
        <dbReference type="Google" id="ProtNLM"/>
    </source>
</evidence>
<evidence type="ECO:0000256" key="1">
    <source>
        <dbReference type="SAM" id="Coils"/>
    </source>
</evidence>
<accession>A0ABS8CT55</accession>
<protein>
    <recommendedName>
        <fullName evidence="4">Lipoprotein</fullName>
    </recommendedName>
</protein>
<dbReference type="PROSITE" id="PS51257">
    <property type="entry name" value="PROKAR_LIPOPROTEIN"/>
    <property type="match status" value="1"/>
</dbReference>
<dbReference type="RefSeq" id="WP_226915285.1">
    <property type="nucleotide sequence ID" value="NZ_BAABXU010000001.1"/>
</dbReference>
<sequence>MKQKLFLLSIIVFSFIITGCSRNNSLAYDESIQVQKEENKLDNNMDRIKDLKNSIYKFITDDIKSNGGHVKDFDLDNMNLELKKARNEYNDIDFDLLKTNYEYRKTQGQKNKTNFNELGLEYIQKNYSDVLDLYEQMINLGNDGSYSNKDYDKICEYSDKIADELYMATVYNNNEYDNFFKFYILYGVNVYTESKLTDIKNKIKEAGYNYKLDNESTNTTNTLIVYDKDSKDSVHFLFKDNLLNTVFYYVDDNKDTFLSYTIFASSTGVKYYASTPKLLQYKEFYSFDKQYEFLKEIKKGVLQNSFTYFATLPFILPNI</sequence>
<organism evidence="2 3">
    <name type="scientific">Intestinibacter bartlettii</name>
    <dbReference type="NCBI Taxonomy" id="261299"/>
    <lineage>
        <taxon>Bacteria</taxon>
        <taxon>Bacillati</taxon>
        <taxon>Bacillota</taxon>
        <taxon>Clostridia</taxon>
        <taxon>Peptostreptococcales</taxon>
        <taxon>Peptostreptococcaceae</taxon>
        <taxon>Intestinibacter</taxon>
    </lineage>
</organism>
<gene>
    <name evidence="2" type="ORF">LIP50_00330</name>
</gene>